<protein>
    <submittedName>
        <fullName evidence="2">Uncharacterized protein</fullName>
    </submittedName>
</protein>
<feature type="chain" id="PRO_5034410467" evidence="1">
    <location>
        <begin position="21"/>
        <end position="163"/>
    </location>
</feature>
<feature type="signal peptide" evidence="1">
    <location>
        <begin position="1"/>
        <end position="20"/>
    </location>
</feature>
<proteinExistence type="predicted"/>
<dbReference type="AlphaFoldDB" id="A0A8D9AIX9"/>
<evidence type="ECO:0000313" key="2">
    <source>
        <dbReference type="EMBL" id="CAG6767359.1"/>
    </source>
</evidence>
<keyword evidence="1" id="KW-0732">Signal</keyword>
<dbReference type="EMBL" id="HBUF01573197">
    <property type="protein sequence ID" value="CAG6767359.1"/>
    <property type="molecule type" value="Transcribed_RNA"/>
</dbReference>
<sequence length="163" mass="18414">MPTAELSTTVLCVLVNLASLENRESDVPEYHLVLRHKKMFQNLSTHAIHHHVDHTHNVETLEDHHHALAYQTILELHQTADPNVFRTQSVPMTKPVSERSVSTLVLDLVVMALSVLSSIIVQYAHVLMVTLEMRSAAVIQNHLNLFNQLFKKTLATVFQTPSV</sequence>
<evidence type="ECO:0000256" key="1">
    <source>
        <dbReference type="SAM" id="SignalP"/>
    </source>
</evidence>
<accession>A0A8D9AIX9</accession>
<name>A0A8D9AIX9_9HEMI</name>
<reference evidence="2" key="1">
    <citation type="submission" date="2021-05" db="EMBL/GenBank/DDBJ databases">
        <authorList>
            <person name="Alioto T."/>
            <person name="Alioto T."/>
            <person name="Gomez Garrido J."/>
        </authorList>
    </citation>
    <scope>NUCLEOTIDE SEQUENCE</scope>
</reference>
<organism evidence="2">
    <name type="scientific">Cacopsylla melanoneura</name>
    <dbReference type="NCBI Taxonomy" id="428564"/>
    <lineage>
        <taxon>Eukaryota</taxon>
        <taxon>Metazoa</taxon>
        <taxon>Ecdysozoa</taxon>
        <taxon>Arthropoda</taxon>
        <taxon>Hexapoda</taxon>
        <taxon>Insecta</taxon>
        <taxon>Pterygota</taxon>
        <taxon>Neoptera</taxon>
        <taxon>Paraneoptera</taxon>
        <taxon>Hemiptera</taxon>
        <taxon>Sternorrhyncha</taxon>
        <taxon>Psylloidea</taxon>
        <taxon>Psyllidae</taxon>
        <taxon>Psyllinae</taxon>
        <taxon>Cacopsylla</taxon>
    </lineage>
</organism>